<dbReference type="EMBL" id="BLKM01008244">
    <property type="protein sequence ID" value="GFG32968.1"/>
    <property type="molecule type" value="Genomic_DNA"/>
</dbReference>
<dbReference type="PANTHER" id="PTHR33332">
    <property type="entry name" value="REVERSE TRANSCRIPTASE DOMAIN-CONTAINING PROTEIN"/>
    <property type="match status" value="1"/>
</dbReference>
<dbReference type="Proteomes" id="UP000502823">
    <property type="component" value="Unassembled WGS sequence"/>
</dbReference>
<protein>
    <recommendedName>
        <fullName evidence="1">Reverse transcriptase domain-containing protein</fullName>
    </recommendedName>
</protein>
<dbReference type="PROSITE" id="PS50878">
    <property type="entry name" value="RT_POL"/>
    <property type="match status" value="1"/>
</dbReference>
<evidence type="ECO:0000259" key="1">
    <source>
        <dbReference type="PROSITE" id="PS50878"/>
    </source>
</evidence>
<keyword evidence="3" id="KW-1185">Reference proteome</keyword>
<gene>
    <name evidence="2" type="ORF">Cfor_00947</name>
</gene>
<dbReference type="Pfam" id="PF00078">
    <property type="entry name" value="RVT_1"/>
    <property type="match status" value="1"/>
</dbReference>
<accession>A0A6L2PQW5</accession>
<dbReference type="InterPro" id="IPR000477">
    <property type="entry name" value="RT_dom"/>
</dbReference>
<evidence type="ECO:0000313" key="3">
    <source>
        <dbReference type="Proteomes" id="UP000502823"/>
    </source>
</evidence>
<feature type="domain" description="Reverse transcriptase" evidence="1">
    <location>
        <begin position="1"/>
        <end position="162"/>
    </location>
</feature>
<dbReference type="OrthoDB" id="445826at2759"/>
<sequence>MVRIFCNLSKALDCVKRVILLNKLFHYRVRGTCDHWFKSYLTNRKQKVVISKQNLGEESFSSWETIINAVPQVSILGPLLFLIYINGILYGLYHTAEPVIYADDTSALITARNTKALQIKAKITLEYMSKWFLINGLTLNIEKTNIVKFSSTLYLAIMDYGIFWRNSIGSKKVFLQQKRIIRIMTGSNSRTSCKPLFQRLKILTLSSQYVLYLMGFLSQNLEIYTFNSTIHGFNTRHRLQLHKPSTNVTVYQKEAYCESIKIFYKLPEYVVEVVLRKKCFVPNMKKYPTDKAFYSIEEYMNT</sequence>
<organism evidence="2 3">
    <name type="scientific">Coptotermes formosanus</name>
    <name type="common">Formosan subterranean termite</name>
    <dbReference type="NCBI Taxonomy" id="36987"/>
    <lineage>
        <taxon>Eukaryota</taxon>
        <taxon>Metazoa</taxon>
        <taxon>Ecdysozoa</taxon>
        <taxon>Arthropoda</taxon>
        <taxon>Hexapoda</taxon>
        <taxon>Insecta</taxon>
        <taxon>Pterygota</taxon>
        <taxon>Neoptera</taxon>
        <taxon>Polyneoptera</taxon>
        <taxon>Dictyoptera</taxon>
        <taxon>Blattodea</taxon>
        <taxon>Blattoidea</taxon>
        <taxon>Termitoidae</taxon>
        <taxon>Rhinotermitidae</taxon>
        <taxon>Coptotermes</taxon>
    </lineage>
</organism>
<evidence type="ECO:0000313" key="2">
    <source>
        <dbReference type="EMBL" id="GFG32968.1"/>
    </source>
</evidence>
<comment type="caution">
    <text evidence="2">The sequence shown here is derived from an EMBL/GenBank/DDBJ whole genome shotgun (WGS) entry which is preliminary data.</text>
</comment>
<dbReference type="InParanoid" id="A0A6L2PQW5"/>
<name>A0A6L2PQW5_COPFO</name>
<proteinExistence type="predicted"/>
<reference evidence="3" key="1">
    <citation type="submission" date="2020-01" db="EMBL/GenBank/DDBJ databases">
        <title>Draft genome sequence of the Termite Coptotermes fromosanus.</title>
        <authorList>
            <person name="Itakura S."/>
            <person name="Yosikawa Y."/>
            <person name="Umezawa K."/>
        </authorList>
    </citation>
    <scope>NUCLEOTIDE SEQUENCE [LARGE SCALE GENOMIC DNA]</scope>
</reference>
<dbReference type="AlphaFoldDB" id="A0A6L2PQW5"/>